<evidence type="ECO:0000313" key="1">
    <source>
        <dbReference type="EMBL" id="RDX85800.1"/>
    </source>
</evidence>
<evidence type="ECO:0008006" key="3">
    <source>
        <dbReference type="Google" id="ProtNLM"/>
    </source>
</evidence>
<accession>A0A371G5E9</accession>
<name>A0A371G5E9_MUCPR</name>
<dbReference type="Proteomes" id="UP000257109">
    <property type="component" value="Unassembled WGS sequence"/>
</dbReference>
<dbReference type="AlphaFoldDB" id="A0A371G5E9"/>
<reference evidence="1" key="1">
    <citation type="submission" date="2018-05" db="EMBL/GenBank/DDBJ databases">
        <title>Draft genome of Mucuna pruriens seed.</title>
        <authorList>
            <person name="Nnadi N.E."/>
            <person name="Vos R."/>
            <person name="Hasami M.H."/>
            <person name="Devisetty U.K."/>
            <person name="Aguiy J.C."/>
        </authorList>
    </citation>
    <scope>NUCLEOTIDE SEQUENCE [LARGE SCALE GENOMIC DNA]</scope>
    <source>
        <strain evidence="1">JCA_2017</strain>
    </source>
</reference>
<dbReference type="SUPFAM" id="SSF54160">
    <property type="entry name" value="Chromo domain-like"/>
    <property type="match status" value="1"/>
</dbReference>
<dbReference type="EMBL" id="QJKJ01006700">
    <property type="protein sequence ID" value="RDX85800.1"/>
    <property type="molecule type" value="Genomic_DNA"/>
</dbReference>
<gene>
    <name evidence="1" type="ORF">CR513_32948</name>
</gene>
<proteinExistence type="predicted"/>
<feature type="non-terminal residue" evidence="1">
    <location>
        <position position="1"/>
    </location>
</feature>
<evidence type="ECO:0000313" key="2">
    <source>
        <dbReference type="Proteomes" id="UP000257109"/>
    </source>
</evidence>
<dbReference type="InterPro" id="IPR043128">
    <property type="entry name" value="Rev_trsase/Diguanyl_cyclase"/>
</dbReference>
<dbReference type="PANTHER" id="PTHR46148">
    <property type="entry name" value="CHROMO DOMAIN-CONTAINING PROTEIN"/>
    <property type="match status" value="1"/>
</dbReference>
<keyword evidence="2" id="KW-1185">Reference proteome</keyword>
<dbReference type="CDD" id="cd00024">
    <property type="entry name" value="CD_CSD"/>
    <property type="match status" value="1"/>
</dbReference>
<protein>
    <recommendedName>
        <fullName evidence="3">Chromo domain-containing protein</fullName>
    </recommendedName>
</protein>
<dbReference type="InterPro" id="IPR016197">
    <property type="entry name" value="Chromo-like_dom_sf"/>
</dbReference>
<sequence length="198" mass="23383">MHKTKEEHAEHLKVVLQVLKDKQMYAKMFKCDFWLEEGGITLDPSKTTTILEWEIARSISDTRSFIGLVGESLVVGPEVVQKSTKKVKLIQEKMRMAQSRKKSYQDKRPKDLKFKEKDHLCKYVFDPSHVIELDDVQARDNLSYEVLLVRIEDRRIKQQRRKEIHLVKIVWKGTSSNDATWELESQMEALYPKMFTTR</sequence>
<dbReference type="Gene3D" id="3.30.70.270">
    <property type="match status" value="1"/>
</dbReference>
<comment type="caution">
    <text evidence="1">The sequence shown here is derived from an EMBL/GenBank/DDBJ whole genome shotgun (WGS) entry which is preliminary data.</text>
</comment>
<dbReference type="OrthoDB" id="1423413at2759"/>
<organism evidence="1 2">
    <name type="scientific">Mucuna pruriens</name>
    <name type="common">Velvet bean</name>
    <name type="synonym">Dolichos pruriens</name>
    <dbReference type="NCBI Taxonomy" id="157652"/>
    <lineage>
        <taxon>Eukaryota</taxon>
        <taxon>Viridiplantae</taxon>
        <taxon>Streptophyta</taxon>
        <taxon>Embryophyta</taxon>
        <taxon>Tracheophyta</taxon>
        <taxon>Spermatophyta</taxon>
        <taxon>Magnoliopsida</taxon>
        <taxon>eudicotyledons</taxon>
        <taxon>Gunneridae</taxon>
        <taxon>Pentapetalae</taxon>
        <taxon>rosids</taxon>
        <taxon>fabids</taxon>
        <taxon>Fabales</taxon>
        <taxon>Fabaceae</taxon>
        <taxon>Papilionoideae</taxon>
        <taxon>50 kb inversion clade</taxon>
        <taxon>NPAAA clade</taxon>
        <taxon>indigoferoid/millettioid clade</taxon>
        <taxon>Phaseoleae</taxon>
        <taxon>Mucuna</taxon>
    </lineage>
</organism>
<dbReference type="InterPro" id="IPR043502">
    <property type="entry name" value="DNA/RNA_pol_sf"/>
</dbReference>
<dbReference type="PANTHER" id="PTHR46148:SF60">
    <property type="entry name" value="CHROMO DOMAIN-CONTAINING PROTEIN"/>
    <property type="match status" value="1"/>
</dbReference>
<dbReference type="SUPFAM" id="SSF56672">
    <property type="entry name" value="DNA/RNA polymerases"/>
    <property type="match status" value="1"/>
</dbReference>